<evidence type="ECO:0000313" key="1">
    <source>
        <dbReference type="EMBL" id="GKX68131.1"/>
    </source>
</evidence>
<gene>
    <name evidence="1" type="ORF">rsdtw13_33890</name>
</gene>
<dbReference type="Proteomes" id="UP001058074">
    <property type="component" value="Unassembled WGS sequence"/>
</dbReference>
<comment type="caution">
    <text evidence="1">The sequence shown here is derived from an EMBL/GenBank/DDBJ whole genome shotgun (WGS) entry which is preliminary data.</text>
</comment>
<keyword evidence="2" id="KW-1185">Reference proteome</keyword>
<dbReference type="EMBL" id="BROD01000001">
    <property type="protein sequence ID" value="GKX68131.1"/>
    <property type="molecule type" value="Genomic_DNA"/>
</dbReference>
<protein>
    <submittedName>
        <fullName evidence="1">Haloacid dehalogenase</fullName>
    </submittedName>
</protein>
<accession>A0ACB5RGB2</accession>
<evidence type="ECO:0000313" key="2">
    <source>
        <dbReference type="Proteomes" id="UP001058074"/>
    </source>
</evidence>
<name>A0ACB5RGB2_9CLOT</name>
<reference evidence="1" key="1">
    <citation type="journal article" date="2025" name="Int. J. Syst. Evol. Microbiol.">
        <title>Inconstantimicrobium mannanitabidum sp. nov., a novel member of the family Clostridiaceae isolated from anoxic soil under the treatment of reductive soil disinfestation.</title>
        <authorList>
            <person name="Ueki A."/>
            <person name="Tonouchi A."/>
            <person name="Honma S."/>
            <person name="Kaku N."/>
            <person name="Ueki K."/>
        </authorList>
    </citation>
    <scope>NUCLEOTIDE SEQUENCE</scope>
    <source>
        <strain evidence="1">TW13</strain>
    </source>
</reference>
<organism evidence="1 2">
    <name type="scientific">Inconstantimicrobium mannanitabidum</name>
    <dbReference type="NCBI Taxonomy" id="1604901"/>
    <lineage>
        <taxon>Bacteria</taxon>
        <taxon>Bacillati</taxon>
        <taxon>Bacillota</taxon>
        <taxon>Clostridia</taxon>
        <taxon>Eubacteriales</taxon>
        <taxon>Clostridiaceae</taxon>
        <taxon>Inconstantimicrobium</taxon>
    </lineage>
</organism>
<proteinExistence type="predicted"/>
<sequence length="243" mass="28152">MKTSINKNNIKAILFDSGRVLNVSSTGHWFITPNFFTYVDKQIFNNISKSRIDLAFTKAGDYINSQKLIVDETEEYTHFFKYYSIFTECLPELKLTEEDITNITKDYVYNPNKYCFFEDAINVIPKLSKTYKLAVISDAWPSLENIFRAAGLRGYFPSFVISSKLGITKPNELMYKTALEELNILPCEAIFIDDNKRNCDGAEKLGITSFLLCRDKQSYIYNKIIDKNQNIIRNLEELEKTLL</sequence>